<dbReference type="InterPro" id="IPR005064">
    <property type="entry name" value="BUG"/>
</dbReference>
<organism evidence="2 3">
    <name type="scientific">Neoroseomonas terrae</name>
    <dbReference type="NCBI Taxonomy" id="424799"/>
    <lineage>
        <taxon>Bacteria</taxon>
        <taxon>Pseudomonadati</taxon>
        <taxon>Pseudomonadota</taxon>
        <taxon>Alphaproteobacteria</taxon>
        <taxon>Acetobacterales</taxon>
        <taxon>Acetobacteraceae</taxon>
        <taxon>Neoroseomonas</taxon>
    </lineage>
</organism>
<dbReference type="SUPFAM" id="SSF53850">
    <property type="entry name" value="Periplasmic binding protein-like II"/>
    <property type="match status" value="1"/>
</dbReference>
<dbReference type="PANTHER" id="PTHR42928:SF5">
    <property type="entry name" value="BLR1237 PROTEIN"/>
    <property type="match status" value="1"/>
</dbReference>
<evidence type="ECO:0000313" key="2">
    <source>
        <dbReference type="EMBL" id="MBR0649808.1"/>
    </source>
</evidence>
<sequence>MIQDTGNPRDTGGEWEDAMPITTPLRRRPLLAAATALATPRALHAQGSWPNRPITMVAPYPPGGTTDLSIRPITEPMQRILGQPIVIENRAGAGGTIGAQYVAQARDGHTFLAFPCAVMVIAQHVMNLSFDPSTAFTPVAMTCFAYGVVAANPSVPFRDVAGLIAHAKANPGALRFGSAGNGTITQLSGELFAEQTGIRLEHVPYRGSAPSLVDLLGGRVQLLFDAVALPAVREGRAVPIATLAERRNPDLPDVPTLADAGHPNALAVPWYGVMAPAGTPMEHVDRLASAIGESLGQPATAQGMALMSMAPTFERGEVFANRLARERDVYGGLVRRIGIQPS</sequence>
<dbReference type="Pfam" id="PF03401">
    <property type="entry name" value="TctC"/>
    <property type="match status" value="1"/>
</dbReference>
<evidence type="ECO:0000256" key="1">
    <source>
        <dbReference type="ARBA" id="ARBA00006987"/>
    </source>
</evidence>
<dbReference type="RefSeq" id="WP_211868050.1">
    <property type="nucleotide sequence ID" value="NZ_JAAEDI010000008.1"/>
</dbReference>
<comment type="similarity">
    <text evidence="1">Belongs to the UPF0065 (bug) family.</text>
</comment>
<name>A0ABS5EFM3_9PROT</name>
<dbReference type="Gene3D" id="3.40.190.150">
    <property type="entry name" value="Bordetella uptake gene, domain 1"/>
    <property type="match status" value="1"/>
</dbReference>
<keyword evidence="3" id="KW-1185">Reference proteome</keyword>
<proteinExistence type="inferred from homology"/>
<dbReference type="PANTHER" id="PTHR42928">
    <property type="entry name" value="TRICARBOXYLATE-BINDING PROTEIN"/>
    <property type="match status" value="1"/>
</dbReference>
<dbReference type="PIRSF" id="PIRSF017082">
    <property type="entry name" value="YflP"/>
    <property type="match status" value="1"/>
</dbReference>
<evidence type="ECO:0000313" key="3">
    <source>
        <dbReference type="Proteomes" id="UP000698752"/>
    </source>
</evidence>
<dbReference type="EMBL" id="JAAEDI010000008">
    <property type="protein sequence ID" value="MBR0649808.1"/>
    <property type="molecule type" value="Genomic_DNA"/>
</dbReference>
<gene>
    <name evidence="2" type="ORF">GXW78_09050</name>
</gene>
<comment type="caution">
    <text evidence="2">The sequence shown here is derived from an EMBL/GenBank/DDBJ whole genome shotgun (WGS) entry which is preliminary data.</text>
</comment>
<accession>A0ABS5EFM3</accession>
<reference evidence="3" key="1">
    <citation type="journal article" date="2021" name="Syst. Appl. Microbiol.">
        <title>Roseomonas hellenica sp. nov., isolated from roots of wild-growing Alkanna tinctoria.</title>
        <authorList>
            <person name="Rat A."/>
            <person name="Naranjo H.D."/>
            <person name="Lebbe L."/>
            <person name="Cnockaert M."/>
            <person name="Krigas N."/>
            <person name="Grigoriadou K."/>
            <person name="Maloupa E."/>
            <person name="Willems A."/>
        </authorList>
    </citation>
    <scope>NUCLEOTIDE SEQUENCE [LARGE SCALE GENOMIC DNA]</scope>
    <source>
        <strain evidence="3">LMG 31159</strain>
    </source>
</reference>
<dbReference type="CDD" id="cd07012">
    <property type="entry name" value="PBP2_Bug_TTT"/>
    <property type="match status" value="1"/>
</dbReference>
<protein>
    <submittedName>
        <fullName evidence="2">Tripartite tricarboxylate transporter substrate binding protein</fullName>
    </submittedName>
</protein>
<dbReference type="InterPro" id="IPR042100">
    <property type="entry name" value="Bug_dom1"/>
</dbReference>
<dbReference type="Gene3D" id="3.40.190.10">
    <property type="entry name" value="Periplasmic binding protein-like II"/>
    <property type="match status" value="1"/>
</dbReference>
<dbReference type="Proteomes" id="UP000698752">
    <property type="component" value="Unassembled WGS sequence"/>
</dbReference>